<sequence length="577" mass="66173">MPQVKEVKSLFKLSAMYVAKNIHYWCNPVEKESYTVVEPECRPKYSYNSFDNLPFVVLEEVIKALKKNGTKQLKAFSTDTPDREIKDWLVNGNYVFFDYAFHIKGYHRVQVKEDIFKNLITQQLQELDLSQTRSPWTYEISAAAEIYNLLDVAAFKCPTILKNLNLKNTNNFNCGIFLAKFKHLQILNISHSAAEDIWLQIIGSSCKHLRELDVSYCSQVTDHGIQGLCVSYFDNQCRKNELVGLCKSIEKLNLIRTRVTDKGVQMALQYLPSLKSIRHCAVMQVLADVAQRTLDDKTLNIPTYSLSEFIIFHSDLHRSGSFGSILNLCPLIVKIDLEVLEGFTNNDLLSLRFLKRLRELKLCDIYFNEESLSERSQITVDGGLFPLLKDIGSSLVILGLSCFIGLNVSLIAEFCPNLRSLTLTSNRFYTTVSLVEKIVLSNQKRWKIKPPILKHLIELRFKSNIFNNNCHLLAENLMFLLSSPSLTSVTIHSCKLVTDEFLSDVANLYHFKNLKKLELSYCPMITECGLSELMTDSNNLERITVFGCDKLDKKIVENFQIQALQKNWKLSIVDSYR</sequence>
<evidence type="ECO:0000313" key="1">
    <source>
        <dbReference type="EMBL" id="CAH0107593.1"/>
    </source>
</evidence>
<dbReference type="InterPro" id="IPR032675">
    <property type="entry name" value="LRR_dom_sf"/>
</dbReference>
<protein>
    <recommendedName>
        <fullName evidence="3">EOG090X05GA</fullName>
    </recommendedName>
</protein>
<name>A0A8J2RRQ8_9CRUS</name>
<comment type="caution">
    <text evidence="1">The sequence shown here is derived from an EMBL/GenBank/DDBJ whole genome shotgun (WGS) entry which is preliminary data.</text>
</comment>
<keyword evidence="2" id="KW-1185">Reference proteome</keyword>
<dbReference type="InterPro" id="IPR001611">
    <property type="entry name" value="Leu-rich_rpt"/>
</dbReference>
<evidence type="ECO:0000313" key="2">
    <source>
        <dbReference type="Proteomes" id="UP000789390"/>
    </source>
</evidence>
<accession>A0A8J2RRQ8</accession>
<reference evidence="1" key="1">
    <citation type="submission" date="2021-11" db="EMBL/GenBank/DDBJ databases">
        <authorList>
            <person name="Schell T."/>
        </authorList>
    </citation>
    <scope>NUCLEOTIDE SEQUENCE</scope>
    <source>
        <strain evidence="1">M5</strain>
    </source>
</reference>
<dbReference type="PANTHER" id="PTHR13318">
    <property type="entry name" value="PARTNER OF PAIRED, ISOFORM B-RELATED"/>
    <property type="match status" value="1"/>
</dbReference>
<evidence type="ECO:0008006" key="3">
    <source>
        <dbReference type="Google" id="ProtNLM"/>
    </source>
</evidence>
<dbReference type="AlphaFoldDB" id="A0A8J2RRQ8"/>
<dbReference type="SMART" id="SM00367">
    <property type="entry name" value="LRR_CC"/>
    <property type="match status" value="5"/>
</dbReference>
<dbReference type="Proteomes" id="UP000789390">
    <property type="component" value="Unassembled WGS sequence"/>
</dbReference>
<gene>
    <name evidence="1" type="ORF">DGAL_LOCUS10913</name>
</gene>
<dbReference type="GO" id="GO:0019005">
    <property type="term" value="C:SCF ubiquitin ligase complex"/>
    <property type="evidence" value="ECO:0007669"/>
    <property type="project" value="TreeGrafter"/>
</dbReference>
<proteinExistence type="predicted"/>
<dbReference type="Pfam" id="PF13516">
    <property type="entry name" value="LRR_6"/>
    <property type="match status" value="1"/>
</dbReference>
<organism evidence="1 2">
    <name type="scientific">Daphnia galeata</name>
    <dbReference type="NCBI Taxonomy" id="27404"/>
    <lineage>
        <taxon>Eukaryota</taxon>
        <taxon>Metazoa</taxon>
        <taxon>Ecdysozoa</taxon>
        <taxon>Arthropoda</taxon>
        <taxon>Crustacea</taxon>
        <taxon>Branchiopoda</taxon>
        <taxon>Diplostraca</taxon>
        <taxon>Cladocera</taxon>
        <taxon>Anomopoda</taxon>
        <taxon>Daphniidae</taxon>
        <taxon>Daphnia</taxon>
    </lineage>
</organism>
<dbReference type="Gene3D" id="3.80.10.10">
    <property type="entry name" value="Ribonuclease Inhibitor"/>
    <property type="match status" value="2"/>
</dbReference>
<dbReference type="EMBL" id="CAKKLH010000277">
    <property type="protein sequence ID" value="CAH0107593.1"/>
    <property type="molecule type" value="Genomic_DNA"/>
</dbReference>
<dbReference type="InterPro" id="IPR006553">
    <property type="entry name" value="Leu-rich_rpt_Cys-con_subtyp"/>
</dbReference>
<dbReference type="SUPFAM" id="SSF52047">
    <property type="entry name" value="RNI-like"/>
    <property type="match status" value="1"/>
</dbReference>
<dbReference type="OrthoDB" id="6367911at2759"/>
<dbReference type="GO" id="GO:0031146">
    <property type="term" value="P:SCF-dependent proteasomal ubiquitin-dependent protein catabolic process"/>
    <property type="evidence" value="ECO:0007669"/>
    <property type="project" value="TreeGrafter"/>
</dbReference>